<evidence type="ECO:0000259" key="2">
    <source>
        <dbReference type="PROSITE" id="PS50995"/>
    </source>
</evidence>
<protein>
    <submittedName>
        <fullName evidence="3">MarR family winged helix-turn-helix transcriptional regulator</fullName>
    </submittedName>
</protein>
<keyword evidence="4" id="KW-1185">Reference proteome</keyword>
<dbReference type="RefSeq" id="WP_193192959.1">
    <property type="nucleotide sequence ID" value="NZ_JACZFR010000036.1"/>
</dbReference>
<comment type="caution">
    <text evidence="3">The sequence shown here is derived from an EMBL/GenBank/DDBJ whole genome shotgun (WGS) entry which is preliminary data.</text>
</comment>
<dbReference type="PRINTS" id="PR00598">
    <property type="entry name" value="HTHMARR"/>
</dbReference>
<name>A0ABW1YLC3_9GAMM</name>
<dbReference type="PANTHER" id="PTHR33164">
    <property type="entry name" value="TRANSCRIPTIONAL REGULATOR, MARR FAMILY"/>
    <property type="match status" value="1"/>
</dbReference>
<dbReference type="InterPro" id="IPR000835">
    <property type="entry name" value="HTH_MarR-typ"/>
</dbReference>
<comment type="subcellular location">
    <subcellularLocation>
        <location evidence="1">Cytoplasm</location>
    </subcellularLocation>
</comment>
<dbReference type="EMBL" id="JBHSVR010000001">
    <property type="protein sequence ID" value="MFC6633470.1"/>
    <property type="molecule type" value="Genomic_DNA"/>
</dbReference>
<organism evidence="3 4">
    <name type="scientific">Microbulbifer taiwanensis</name>
    <dbReference type="NCBI Taxonomy" id="986746"/>
    <lineage>
        <taxon>Bacteria</taxon>
        <taxon>Pseudomonadati</taxon>
        <taxon>Pseudomonadota</taxon>
        <taxon>Gammaproteobacteria</taxon>
        <taxon>Cellvibrionales</taxon>
        <taxon>Microbulbiferaceae</taxon>
        <taxon>Microbulbifer</taxon>
    </lineage>
</organism>
<dbReference type="CDD" id="cd00090">
    <property type="entry name" value="HTH_ARSR"/>
    <property type="match status" value="1"/>
</dbReference>
<accession>A0ABW1YLC3</accession>
<dbReference type="InterPro" id="IPR036388">
    <property type="entry name" value="WH-like_DNA-bd_sf"/>
</dbReference>
<dbReference type="Proteomes" id="UP001596425">
    <property type="component" value="Unassembled WGS sequence"/>
</dbReference>
<dbReference type="SMART" id="SM00347">
    <property type="entry name" value="HTH_MARR"/>
    <property type="match status" value="1"/>
</dbReference>
<sequence>MAKSEFEDLKLDNQLCFSLYSTSLAISKMYKPLLEKLGLTYPQYLMMLVLWEEDGITATELGRRLGQDKGALSPVIKRLEAQGLIDRRRDPGDERRVHLQLTATGKSMQRQAHTIPSQVLRATGLDRAAVQRLKTQIEAVRRALNSLTENSD</sequence>
<gene>
    <name evidence="3" type="ORF">ACFQBM_09270</name>
</gene>
<dbReference type="InterPro" id="IPR039422">
    <property type="entry name" value="MarR/SlyA-like"/>
</dbReference>
<evidence type="ECO:0000256" key="1">
    <source>
        <dbReference type="ARBA" id="ARBA00004496"/>
    </source>
</evidence>
<dbReference type="PANTHER" id="PTHR33164:SF5">
    <property type="entry name" value="ORGANIC HYDROPEROXIDE RESISTANCE TRANSCRIPTIONAL REGULATOR"/>
    <property type="match status" value="1"/>
</dbReference>
<dbReference type="PROSITE" id="PS50995">
    <property type="entry name" value="HTH_MARR_2"/>
    <property type="match status" value="1"/>
</dbReference>
<evidence type="ECO:0000313" key="3">
    <source>
        <dbReference type="EMBL" id="MFC6633470.1"/>
    </source>
</evidence>
<dbReference type="InterPro" id="IPR036390">
    <property type="entry name" value="WH_DNA-bd_sf"/>
</dbReference>
<dbReference type="SUPFAM" id="SSF46785">
    <property type="entry name" value="Winged helix' DNA-binding domain"/>
    <property type="match status" value="1"/>
</dbReference>
<proteinExistence type="predicted"/>
<dbReference type="Gene3D" id="1.10.10.10">
    <property type="entry name" value="Winged helix-like DNA-binding domain superfamily/Winged helix DNA-binding domain"/>
    <property type="match status" value="1"/>
</dbReference>
<dbReference type="InterPro" id="IPR011991">
    <property type="entry name" value="ArsR-like_HTH"/>
</dbReference>
<feature type="domain" description="HTH marR-type" evidence="2">
    <location>
        <begin position="12"/>
        <end position="149"/>
    </location>
</feature>
<dbReference type="Pfam" id="PF12802">
    <property type="entry name" value="MarR_2"/>
    <property type="match status" value="1"/>
</dbReference>
<reference evidence="4" key="1">
    <citation type="journal article" date="2019" name="Int. J. Syst. Evol. Microbiol.">
        <title>The Global Catalogue of Microorganisms (GCM) 10K type strain sequencing project: providing services to taxonomists for standard genome sequencing and annotation.</title>
        <authorList>
            <consortium name="The Broad Institute Genomics Platform"/>
            <consortium name="The Broad Institute Genome Sequencing Center for Infectious Disease"/>
            <person name="Wu L."/>
            <person name="Ma J."/>
        </authorList>
    </citation>
    <scope>NUCLEOTIDE SEQUENCE [LARGE SCALE GENOMIC DNA]</scope>
    <source>
        <strain evidence="4">CGMCC 1.13718</strain>
    </source>
</reference>
<evidence type="ECO:0000313" key="4">
    <source>
        <dbReference type="Proteomes" id="UP001596425"/>
    </source>
</evidence>